<dbReference type="Pfam" id="PF01841">
    <property type="entry name" value="Transglut_core"/>
    <property type="match status" value="1"/>
</dbReference>
<dbReference type="InterPro" id="IPR056564">
    <property type="entry name" value="Ig-like_KY"/>
</dbReference>
<dbReference type="AlphaFoldDB" id="A0A8B8AE34"/>
<feature type="compositionally biased region" description="Polar residues" evidence="1">
    <location>
        <begin position="15"/>
        <end position="26"/>
    </location>
</feature>
<dbReference type="OrthoDB" id="6129702at2759"/>
<dbReference type="SUPFAM" id="SSF54001">
    <property type="entry name" value="Cysteine proteinases"/>
    <property type="match status" value="1"/>
</dbReference>
<reference evidence="4" key="1">
    <citation type="submission" date="2025-08" db="UniProtKB">
        <authorList>
            <consortium name="RefSeq"/>
        </authorList>
    </citation>
    <scope>IDENTIFICATION</scope>
    <source>
        <tissue evidence="4">Whole sample</tissue>
    </source>
</reference>
<sequence length="619" mass="70875">MVLKKQASFDLIMGSSPSKGSGNRQTGPPGRERSTIKSAFNYHRITNNNEDDMLIPPGPNTRTKEDLLPSPDILELIDAHVSETPADVCDSVPSLTDFLTSDFDERVEKVKAIHRWITTNIRYDVQGFQTREFGKSSPEDVLRKKCTGFHGYCNLFAAMCRCIGIPVRTIDGYGKDDSNIEEVAFDLQSSDINHAWNVVHIGNEWRFVDCTWDAGYIDDTGKFQWLCNDFYFMTNPDFFGVKHFPYMNEELETSKQWQLVEEPLDLETFSRRAILHEYAMENGIGLVTHGDTLIEVISETTVIISGPGIPIEDVSCEMEEIYQFDNVIQDQYTMAERMGHDGVKIKLRLPSIATYILRIYAKMFSKDNEFGKVATYIVKCLQVSKDMELFPSHGIWGPELYYQDIGFEKAIVYQWWYEASCGEIDLYVPVWQAMEIVPRLQSSEDVEEVVNSVLIQTDSRSIVAIARMPKRGNYKLTISKKMPDGSVIPAIHYLITCKHGYVPFMPFPIAFPVVQQFMITLVEPKKRFLPARSYVRFRIISPLLQSLRLGEQTFSKRIGDKWDFTILTPGPDEDLMLYGGTADFRTSILCFRTVLFIPEPHVCERLIRTSQSRRSLLNV</sequence>
<feature type="domain" description="Transglutaminase-like" evidence="2">
    <location>
        <begin position="142"/>
        <end position="212"/>
    </location>
</feature>
<dbReference type="PANTHER" id="PTHR46333:SF2">
    <property type="entry name" value="CYTOKINESIS PROTEIN 3"/>
    <property type="match status" value="1"/>
</dbReference>
<gene>
    <name evidence="4" type="primary">LOC111101480</name>
</gene>
<name>A0A8B8AE34_CRAVI</name>
<dbReference type="InterPro" id="IPR052557">
    <property type="entry name" value="CAP/Cytokinesis_protein"/>
</dbReference>
<accession>A0A8B8AE34</accession>
<proteinExistence type="predicted"/>
<dbReference type="KEGG" id="cvn:111101480"/>
<dbReference type="GO" id="GO:0005737">
    <property type="term" value="C:cytoplasm"/>
    <property type="evidence" value="ECO:0007669"/>
    <property type="project" value="TreeGrafter"/>
</dbReference>
<evidence type="ECO:0000313" key="4">
    <source>
        <dbReference type="RefSeq" id="XP_022289696.1"/>
    </source>
</evidence>
<evidence type="ECO:0000259" key="2">
    <source>
        <dbReference type="SMART" id="SM00460"/>
    </source>
</evidence>
<dbReference type="GeneID" id="111101480"/>
<dbReference type="SMART" id="SM00460">
    <property type="entry name" value="TGc"/>
    <property type="match status" value="1"/>
</dbReference>
<feature type="region of interest" description="Disordered" evidence="1">
    <location>
        <begin position="1"/>
        <end position="35"/>
    </location>
</feature>
<evidence type="ECO:0000313" key="3">
    <source>
        <dbReference type="Proteomes" id="UP000694844"/>
    </source>
</evidence>
<dbReference type="Pfam" id="PF23265">
    <property type="entry name" value="Ig-like_KY"/>
    <property type="match status" value="1"/>
</dbReference>
<keyword evidence="3" id="KW-1185">Reference proteome</keyword>
<dbReference type="RefSeq" id="XP_022289696.1">
    <property type="nucleotide sequence ID" value="XM_022433988.1"/>
</dbReference>
<dbReference type="PANTHER" id="PTHR46333">
    <property type="entry name" value="CYTOKINESIS PROTEIN 3"/>
    <property type="match status" value="1"/>
</dbReference>
<dbReference type="InterPro" id="IPR038765">
    <property type="entry name" value="Papain-like_cys_pep_sf"/>
</dbReference>
<organism evidence="3 4">
    <name type="scientific">Crassostrea virginica</name>
    <name type="common">Eastern oyster</name>
    <dbReference type="NCBI Taxonomy" id="6565"/>
    <lineage>
        <taxon>Eukaryota</taxon>
        <taxon>Metazoa</taxon>
        <taxon>Spiralia</taxon>
        <taxon>Lophotrochozoa</taxon>
        <taxon>Mollusca</taxon>
        <taxon>Bivalvia</taxon>
        <taxon>Autobranchia</taxon>
        <taxon>Pteriomorphia</taxon>
        <taxon>Ostreida</taxon>
        <taxon>Ostreoidea</taxon>
        <taxon>Ostreidae</taxon>
        <taxon>Crassostrea</taxon>
    </lineage>
</organism>
<evidence type="ECO:0000256" key="1">
    <source>
        <dbReference type="SAM" id="MobiDB-lite"/>
    </source>
</evidence>
<dbReference type="Gene3D" id="3.10.620.30">
    <property type="match status" value="1"/>
</dbReference>
<dbReference type="InterPro" id="IPR002931">
    <property type="entry name" value="Transglutaminase-like"/>
</dbReference>
<protein>
    <submittedName>
        <fullName evidence="4">Kyphoscoliosis peptidase-like isoform X1</fullName>
    </submittedName>
</protein>
<dbReference type="Proteomes" id="UP000694844">
    <property type="component" value="Chromosome 6"/>
</dbReference>